<reference evidence="2" key="1">
    <citation type="journal article" date="2023" name="Mol. Biol. Evol.">
        <title>Third-Generation Sequencing Reveals the Adaptive Role of the Epigenome in Three Deep-Sea Polychaetes.</title>
        <authorList>
            <person name="Perez M."/>
            <person name="Aroh O."/>
            <person name="Sun Y."/>
            <person name="Lan Y."/>
            <person name="Juniper S.K."/>
            <person name="Young C.R."/>
            <person name="Angers B."/>
            <person name="Qian P.Y."/>
        </authorList>
    </citation>
    <scope>NUCLEOTIDE SEQUENCE</scope>
    <source>
        <strain evidence="2">R07B-5</strain>
    </source>
</reference>
<evidence type="ECO:0008006" key="4">
    <source>
        <dbReference type="Google" id="ProtNLM"/>
    </source>
</evidence>
<dbReference type="InterPro" id="IPR029052">
    <property type="entry name" value="Metallo-depent_PP-like"/>
</dbReference>
<dbReference type="PANTHER" id="PTHR16509">
    <property type="match status" value="1"/>
</dbReference>
<name>A0AAD9NU46_RIDPI</name>
<organism evidence="2 3">
    <name type="scientific">Ridgeia piscesae</name>
    <name type="common">Tubeworm</name>
    <dbReference type="NCBI Taxonomy" id="27915"/>
    <lineage>
        <taxon>Eukaryota</taxon>
        <taxon>Metazoa</taxon>
        <taxon>Spiralia</taxon>
        <taxon>Lophotrochozoa</taxon>
        <taxon>Annelida</taxon>
        <taxon>Polychaeta</taxon>
        <taxon>Sedentaria</taxon>
        <taxon>Canalipalpata</taxon>
        <taxon>Sabellida</taxon>
        <taxon>Siboglinidae</taxon>
        <taxon>Ridgeia</taxon>
    </lineage>
</organism>
<dbReference type="GO" id="GO:0008663">
    <property type="term" value="F:2',3'-cyclic-nucleotide 2'-phosphodiesterase activity"/>
    <property type="evidence" value="ECO:0007669"/>
    <property type="project" value="TreeGrafter"/>
</dbReference>
<evidence type="ECO:0000256" key="1">
    <source>
        <dbReference type="SAM" id="MobiDB-lite"/>
    </source>
</evidence>
<dbReference type="GO" id="GO:0047631">
    <property type="term" value="F:ADP-ribose diphosphatase activity"/>
    <property type="evidence" value="ECO:0007669"/>
    <property type="project" value="TreeGrafter"/>
</dbReference>
<dbReference type="AlphaFoldDB" id="A0AAD9NU46"/>
<protein>
    <recommendedName>
        <fullName evidence="4">Calcineurin-like phosphoesterase domain-containing protein</fullName>
    </recommendedName>
</protein>
<dbReference type="GO" id="GO:0047734">
    <property type="term" value="F:CDP-glycerol diphosphatase activity"/>
    <property type="evidence" value="ECO:0007669"/>
    <property type="project" value="TreeGrafter"/>
</dbReference>
<dbReference type="Proteomes" id="UP001209878">
    <property type="component" value="Unassembled WGS sequence"/>
</dbReference>
<feature type="compositionally biased region" description="Polar residues" evidence="1">
    <location>
        <begin position="37"/>
        <end position="49"/>
    </location>
</feature>
<dbReference type="PANTHER" id="PTHR16509:SF1">
    <property type="entry name" value="MANGANESE-DEPENDENT ADP-RIBOSE_CDP-ALCOHOL DIPHOSPHATASE"/>
    <property type="match status" value="1"/>
</dbReference>
<evidence type="ECO:0000313" key="2">
    <source>
        <dbReference type="EMBL" id="KAK2182872.1"/>
    </source>
</evidence>
<evidence type="ECO:0000313" key="3">
    <source>
        <dbReference type="Proteomes" id="UP001209878"/>
    </source>
</evidence>
<dbReference type="SUPFAM" id="SSF56300">
    <property type="entry name" value="Metallo-dependent phosphatases"/>
    <property type="match status" value="1"/>
</dbReference>
<keyword evidence="3" id="KW-1185">Reference proteome</keyword>
<dbReference type="GO" id="GO:0030145">
    <property type="term" value="F:manganese ion binding"/>
    <property type="evidence" value="ECO:0007669"/>
    <property type="project" value="TreeGrafter"/>
</dbReference>
<sequence length="244" mass="27034">MYHVWGNHELYNYTKRELAESQLNSSRDHQETDTDIDATSNGPSDSPHSNYYHFSPMSGFRVAVIDTYDVGALGYEATSTDPRLAEATRILAERNPNTDKNSPLGMQGLDTRFVKYNGGVGQKQLQWLRRVLREANTAREKVLIAGHIPIYVESASPANICWNYGEVLDVIHDFPECIVAYISGHDHDGGRAIDDYGIQHVTIEAVIETPPGVSAFATVHVHRDRVVVDGGGGRVTTTVMYLSS</sequence>
<dbReference type="EMBL" id="JAODUO010000332">
    <property type="protein sequence ID" value="KAK2182872.1"/>
    <property type="molecule type" value="Genomic_DNA"/>
</dbReference>
<feature type="region of interest" description="Disordered" evidence="1">
    <location>
        <begin position="21"/>
        <end position="50"/>
    </location>
</feature>
<proteinExistence type="predicted"/>
<gene>
    <name evidence="2" type="ORF">NP493_331g01028</name>
</gene>
<accession>A0AAD9NU46</accession>
<comment type="caution">
    <text evidence="2">The sequence shown here is derived from an EMBL/GenBank/DDBJ whole genome shotgun (WGS) entry which is preliminary data.</text>
</comment>
<dbReference type="Gene3D" id="3.60.21.10">
    <property type="match status" value="1"/>
</dbReference>